<proteinExistence type="predicted"/>
<name>B8D699_DESA1</name>
<gene>
    <name evidence="2" type="ordered locus">DKAM_1304</name>
</gene>
<reference evidence="2 3" key="1">
    <citation type="journal article" date="2009" name="J. Bacteriol.">
        <title>Complete genome sequence of the anaerobic, protein-degrading hyperthermophilic crenarchaeon Desulfurococcus kamchatkensis.</title>
        <authorList>
            <person name="Ravin N.V."/>
            <person name="Mardanov A.V."/>
            <person name="Beletsky A.V."/>
            <person name="Kublanov I.V."/>
            <person name="Kolganova T.V."/>
            <person name="Lebedinsky A.V."/>
            <person name="Chernyh N.A."/>
            <person name="Bonch-Osmolovskaya E.A."/>
            <person name="Skryabin K.G."/>
        </authorList>
    </citation>
    <scope>NUCLEOTIDE SEQUENCE [LARGE SCALE GENOMIC DNA]</scope>
    <source>
        <strain evidence="3">DSM 18924 / JCM 16383 / VKM B-2413 / 1221n</strain>
    </source>
</reference>
<sequence>MGSRVVPVRLDDETLRLIDELVNLGVYNSRSEALRDLIRIGVKRVGRVKVIIEAVNKLFELEEDEGDIPIKLEGSLKQLLAERERF</sequence>
<dbReference type="InterPro" id="IPR013321">
    <property type="entry name" value="Arc_rbn_hlx_hlx"/>
</dbReference>
<dbReference type="EMBL" id="CP001140">
    <property type="protein sequence ID" value="ACL11630.1"/>
    <property type="molecule type" value="Genomic_DNA"/>
</dbReference>
<evidence type="ECO:0000259" key="1">
    <source>
        <dbReference type="Pfam" id="PF01402"/>
    </source>
</evidence>
<dbReference type="eggNOG" id="arCOG05414">
    <property type="taxonomic scope" value="Archaea"/>
</dbReference>
<dbReference type="Pfam" id="PF01402">
    <property type="entry name" value="RHH_1"/>
    <property type="match status" value="1"/>
</dbReference>
<dbReference type="InterPro" id="IPR002145">
    <property type="entry name" value="CopG"/>
</dbReference>
<protein>
    <recommendedName>
        <fullName evidence="1">Ribbon-helix-helix protein CopG domain-containing protein</fullName>
    </recommendedName>
</protein>
<dbReference type="Proteomes" id="UP000006903">
    <property type="component" value="Chromosome"/>
</dbReference>
<dbReference type="SUPFAM" id="SSF47598">
    <property type="entry name" value="Ribbon-helix-helix"/>
    <property type="match status" value="1"/>
</dbReference>
<dbReference type="HOGENOM" id="CLU_177473_0_0_2"/>
<dbReference type="GeneID" id="7171360"/>
<dbReference type="AlphaFoldDB" id="B8D699"/>
<dbReference type="KEGG" id="dka:DKAM_1304"/>
<feature type="domain" description="Ribbon-helix-helix protein CopG" evidence="1">
    <location>
        <begin position="6"/>
        <end position="39"/>
    </location>
</feature>
<evidence type="ECO:0000313" key="2">
    <source>
        <dbReference type="EMBL" id="ACL11630.1"/>
    </source>
</evidence>
<evidence type="ECO:0000313" key="3">
    <source>
        <dbReference type="Proteomes" id="UP000006903"/>
    </source>
</evidence>
<dbReference type="Gene3D" id="1.10.1220.10">
    <property type="entry name" value="Met repressor-like"/>
    <property type="match status" value="1"/>
</dbReference>
<dbReference type="GO" id="GO:0006355">
    <property type="term" value="P:regulation of DNA-templated transcription"/>
    <property type="evidence" value="ECO:0007669"/>
    <property type="project" value="InterPro"/>
</dbReference>
<dbReference type="CDD" id="cd22231">
    <property type="entry name" value="RHH_NikR_HicB-like"/>
    <property type="match status" value="1"/>
</dbReference>
<dbReference type="RefSeq" id="WP_012608971.1">
    <property type="nucleotide sequence ID" value="NC_011766.1"/>
</dbReference>
<dbReference type="InterPro" id="IPR010985">
    <property type="entry name" value="Ribbon_hlx_hlx"/>
</dbReference>
<organism evidence="2 3">
    <name type="scientific">Desulfurococcus amylolyticus (strain DSM 18924 / JCM 16383 / VKM B-2413 / 1221n)</name>
    <name type="common">Desulfurococcus kamchatkensis</name>
    <dbReference type="NCBI Taxonomy" id="490899"/>
    <lineage>
        <taxon>Archaea</taxon>
        <taxon>Thermoproteota</taxon>
        <taxon>Thermoprotei</taxon>
        <taxon>Desulfurococcales</taxon>
        <taxon>Desulfurococcaceae</taxon>
        <taxon>Desulfurococcus</taxon>
    </lineage>
</organism>
<accession>B8D699</accession>